<reference evidence="2" key="2">
    <citation type="submission" date="2017-02" db="UniProtKB">
        <authorList>
            <consortium name="WormBaseParasite"/>
        </authorList>
    </citation>
    <scope>IDENTIFICATION</scope>
</reference>
<protein>
    <submittedName>
        <fullName evidence="2">CN hydrolase domain-containing protein</fullName>
    </submittedName>
</protein>
<dbReference type="AlphaFoldDB" id="A0A0K0CTA9"/>
<dbReference type="Proteomes" id="UP000035642">
    <property type="component" value="Unassembled WGS sequence"/>
</dbReference>
<accession>A0A0K0CTA9</accession>
<evidence type="ECO:0000313" key="2">
    <source>
        <dbReference type="WBParaSite" id="ACAC_0000029301-mRNA-1"/>
    </source>
</evidence>
<organism evidence="1 2">
    <name type="scientific">Angiostrongylus cantonensis</name>
    <name type="common">Rat lungworm</name>
    <dbReference type="NCBI Taxonomy" id="6313"/>
    <lineage>
        <taxon>Eukaryota</taxon>
        <taxon>Metazoa</taxon>
        <taxon>Ecdysozoa</taxon>
        <taxon>Nematoda</taxon>
        <taxon>Chromadorea</taxon>
        <taxon>Rhabditida</taxon>
        <taxon>Rhabditina</taxon>
        <taxon>Rhabditomorpha</taxon>
        <taxon>Strongyloidea</taxon>
        <taxon>Metastrongylidae</taxon>
        <taxon>Angiostrongylus</taxon>
    </lineage>
</organism>
<evidence type="ECO:0000313" key="1">
    <source>
        <dbReference type="Proteomes" id="UP000035642"/>
    </source>
</evidence>
<name>A0A0K0CTA9_ANGCA</name>
<sequence>MMLDETLERAEPTRQLLHPAENRFHVCLNGASDHCATNALMHGYILVDTEGLFQVGATETEGSSPWILLRLRDAIFAFRSDLTPYPPSGTINAPSNAPLRDCPA</sequence>
<proteinExistence type="predicted"/>
<reference evidence="1" key="1">
    <citation type="submission" date="2012-09" db="EMBL/GenBank/DDBJ databases">
        <authorList>
            <person name="Martin A.A."/>
        </authorList>
    </citation>
    <scope>NUCLEOTIDE SEQUENCE</scope>
</reference>
<dbReference type="WBParaSite" id="ACAC_0000029301-mRNA-1">
    <property type="protein sequence ID" value="ACAC_0000029301-mRNA-1"/>
    <property type="gene ID" value="ACAC_0000029301"/>
</dbReference>
<keyword evidence="1" id="KW-1185">Reference proteome</keyword>